<proteinExistence type="predicted"/>
<evidence type="ECO:0000313" key="2">
    <source>
        <dbReference type="Proteomes" id="UP000078046"/>
    </source>
</evidence>
<dbReference type="AlphaFoldDB" id="A0A177B593"/>
<sequence length="98" mass="11607">MYEILCPNAINANINYEFVSWLNSNYDGKIDIPKGKNWYRDDYTELEKLCNAYKILKNSGKKVKIKWKKLPNARWNIRANLALMAYILNFRNIGLEEC</sequence>
<reference evidence="1 2" key="1">
    <citation type="submission" date="2016-04" db="EMBL/GenBank/DDBJ databases">
        <title>The genome of Intoshia linei affirms orthonectids as highly simplified spiralians.</title>
        <authorList>
            <person name="Mikhailov K.V."/>
            <person name="Slusarev G.S."/>
            <person name="Nikitin M.A."/>
            <person name="Logacheva M.D."/>
            <person name="Penin A."/>
            <person name="Aleoshin V."/>
            <person name="Panchin Y.V."/>
        </authorList>
    </citation>
    <scope>NUCLEOTIDE SEQUENCE [LARGE SCALE GENOMIC DNA]</scope>
    <source>
        <strain evidence="1">Intl2013</strain>
        <tissue evidence="1">Whole animal</tissue>
    </source>
</reference>
<evidence type="ECO:0000313" key="1">
    <source>
        <dbReference type="EMBL" id="OAF69448.1"/>
    </source>
</evidence>
<organism evidence="1 2">
    <name type="scientific">Intoshia linei</name>
    <dbReference type="NCBI Taxonomy" id="1819745"/>
    <lineage>
        <taxon>Eukaryota</taxon>
        <taxon>Metazoa</taxon>
        <taxon>Spiralia</taxon>
        <taxon>Lophotrochozoa</taxon>
        <taxon>Mesozoa</taxon>
        <taxon>Orthonectida</taxon>
        <taxon>Rhopaluridae</taxon>
        <taxon>Intoshia</taxon>
    </lineage>
</organism>
<dbReference type="OrthoDB" id="8052599at2759"/>
<dbReference type="EMBL" id="LWCA01000280">
    <property type="protein sequence ID" value="OAF69448.1"/>
    <property type="molecule type" value="Genomic_DNA"/>
</dbReference>
<name>A0A177B593_9BILA</name>
<protein>
    <submittedName>
        <fullName evidence="1">Uncharacterized protein</fullName>
    </submittedName>
</protein>
<gene>
    <name evidence="1" type="ORF">A3Q56_02768</name>
</gene>
<keyword evidence="2" id="KW-1185">Reference proteome</keyword>
<comment type="caution">
    <text evidence="1">The sequence shown here is derived from an EMBL/GenBank/DDBJ whole genome shotgun (WGS) entry which is preliminary data.</text>
</comment>
<accession>A0A177B593</accession>
<dbReference type="Proteomes" id="UP000078046">
    <property type="component" value="Unassembled WGS sequence"/>
</dbReference>